<keyword evidence="3" id="KW-1133">Transmembrane helix</keyword>
<keyword evidence="2" id="KW-0813">Transport</keyword>
<reference evidence="4 5" key="1">
    <citation type="submission" date="2019-08" db="EMBL/GenBank/DDBJ databases">
        <title>In-depth cultivation of the pig gut microbiome towards novel bacterial diversity and tailored functional studies.</title>
        <authorList>
            <person name="Wylensek D."/>
            <person name="Hitch T.C.A."/>
            <person name="Clavel T."/>
        </authorList>
    </citation>
    <scope>NUCLEOTIDE SEQUENCE [LARGE SCALE GENOMIC DNA]</scope>
    <source>
        <strain evidence="4 5">WCA-MUC-591-APC-4B</strain>
    </source>
</reference>
<evidence type="ECO:0000313" key="4">
    <source>
        <dbReference type="EMBL" id="MST71417.1"/>
    </source>
</evidence>
<feature type="transmembrane region" description="Helical" evidence="3">
    <location>
        <begin position="144"/>
        <end position="170"/>
    </location>
</feature>
<keyword evidence="2 3" id="KW-0472">Membrane</keyword>
<feature type="transmembrane region" description="Helical" evidence="3">
    <location>
        <begin position="84"/>
        <end position="105"/>
    </location>
</feature>
<feature type="transmembrane region" description="Helical" evidence="3">
    <location>
        <begin position="59"/>
        <end position="78"/>
    </location>
</feature>
<organism evidence="4 5">
    <name type="scientific">Mogibacterium kristiansenii</name>
    <dbReference type="NCBI Taxonomy" id="2606708"/>
    <lineage>
        <taxon>Bacteria</taxon>
        <taxon>Bacillati</taxon>
        <taxon>Bacillota</taxon>
        <taxon>Clostridia</taxon>
        <taxon>Peptostreptococcales</taxon>
        <taxon>Anaerovoracaceae</taxon>
        <taxon>Mogibacterium</taxon>
    </lineage>
</organism>
<dbReference type="InterPro" id="IPR003784">
    <property type="entry name" value="BioY"/>
</dbReference>
<dbReference type="EMBL" id="VUNA01000024">
    <property type="protein sequence ID" value="MST71417.1"/>
    <property type="molecule type" value="Genomic_DNA"/>
</dbReference>
<feature type="transmembrane region" description="Helical" evidence="3">
    <location>
        <begin position="35"/>
        <end position="52"/>
    </location>
</feature>
<gene>
    <name evidence="4" type="ORF">FYJ65_08885</name>
</gene>
<sequence length="178" mass="18750">MYNTITRTQVLTRSALFIAVTAVCSWISIPIPGTSVPINLATFAVILAGLMLGSRDGAIAMLVFLSLGAIGVPVFHSFTGGMGIVFGPTGGFLIGYIALAFFAGLATKESEHPVRNYILFTVIGEVVLYALGSAWFIFQAGSNIQTALMACVVPFLPGDAMKMVLAYLVAGRLKKVIA</sequence>
<dbReference type="Proteomes" id="UP000469424">
    <property type="component" value="Unassembled WGS sequence"/>
</dbReference>
<dbReference type="GO" id="GO:0005886">
    <property type="term" value="C:plasma membrane"/>
    <property type="evidence" value="ECO:0007669"/>
    <property type="project" value="UniProtKB-SubCell"/>
</dbReference>
<evidence type="ECO:0000256" key="3">
    <source>
        <dbReference type="SAM" id="Phobius"/>
    </source>
</evidence>
<evidence type="ECO:0000256" key="1">
    <source>
        <dbReference type="ARBA" id="ARBA00010692"/>
    </source>
</evidence>
<dbReference type="Pfam" id="PF02632">
    <property type="entry name" value="BioY"/>
    <property type="match status" value="1"/>
</dbReference>
<dbReference type="PIRSF" id="PIRSF016661">
    <property type="entry name" value="BioY"/>
    <property type="match status" value="1"/>
</dbReference>
<proteinExistence type="inferred from homology"/>
<keyword evidence="3" id="KW-0812">Transmembrane</keyword>
<dbReference type="PANTHER" id="PTHR34295:SF1">
    <property type="entry name" value="BIOTIN TRANSPORTER BIOY"/>
    <property type="match status" value="1"/>
</dbReference>
<dbReference type="PANTHER" id="PTHR34295">
    <property type="entry name" value="BIOTIN TRANSPORTER BIOY"/>
    <property type="match status" value="1"/>
</dbReference>
<evidence type="ECO:0000256" key="2">
    <source>
        <dbReference type="PIRNR" id="PIRNR016661"/>
    </source>
</evidence>
<comment type="subcellular location">
    <subcellularLocation>
        <location evidence="2">Cell membrane</location>
        <topology evidence="2">Multi-pass membrane protein</topology>
    </subcellularLocation>
</comment>
<keyword evidence="2" id="KW-1003">Cell membrane</keyword>
<protein>
    <recommendedName>
        <fullName evidence="2">Biotin transporter</fullName>
    </recommendedName>
</protein>
<dbReference type="AlphaFoldDB" id="A0A6N7X7I0"/>
<comment type="similarity">
    <text evidence="1 2">Belongs to the BioY family.</text>
</comment>
<dbReference type="RefSeq" id="WP_154554980.1">
    <property type="nucleotide sequence ID" value="NZ_VUNA01000024.1"/>
</dbReference>
<feature type="transmembrane region" description="Helical" evidence="3">
    <location>
        <begin position="117"/>
        <end position="138"/>
    </location>
</feature>
<name>A0A6N7X7I0_9FIRM</name>
<dbReference type="Gene3D" id="1.10.1760.20">
    <property type="match status" value="1"/>
</dbReference>
<feature type="transmembrane region" description="Helical" evidence="3">
    <location>
        <begin position="12"/>
        <end position="29"/>
    </location>
</feature>
<keyword evidence="5" id="KW-1185">Reference proteome</keyword>
<dbReference type="GO" id="GO:0015225">
    <property type="term" value="F:biotin transmembrane transporter activity"/>
    <property type="evidence" value="ECO:0007669"/>
    <property type="project" value="UniProtKB-UniRule"/>
</dbReference>
<accession>A0A6N7X7I0</accession>
<evidence type="ECO:0000313" key="5">
    <source>
        <dbReference type="Proteomes" id="UP000469424"/>
    </source>
</evidence>
<comment type="caution">
    <text evidence="4">The sequence shown here is derived from an EMBL/GenBank/DDBJ whole genome shotgun (WGS) entry which is preliminary data.</text>
</comment>